<keyword evidence="21 23" id="KW-0472">Membrane</keyword>
<feature type="transmembrane region" description="Helical" evidence="24">
    <location>
        <begin position="63"/>
        <end position="89"/>
    </location>
</feature>
<evidence type="ECO:0000256" key="24">
    <source>
        <dbReference type="SAM" id="Phobius"/>
    </source>
</evidence>
<keyword evidence="23 26" id="KW-0496">Mitochondrion</keyword>
<dbReference type="GO" id="GO:0005743">
    <property type="term" value="C:mitochondrial inner membrane"/>
    <property type="evidence" value="ECO:0007669"/>
    <property type="project" value="UniProtKB-SubCell"/>
</dbReference>
<evidence type="ECO:0000256" key="12">
    <source>
        <dbReference type="ARBA" id="ARBA00022692"/>
    </source>
</evidence>
<keyword evidence="10 23" id="KW-0349">Heme</keyword>
<dbReference type="InterPro" id="IPR023615">
    <property type="entry name" value="Cyt_c_Oxase_su1_BS"/>
</dbReference>
<feature type="transmembrane region" description="Helical" evidence="24">
    <location>
        <begin position="154"/>
        <end position="177"/>
    </location>
</feature>
<evidence type="ECO:0000256" key="23">
    <source>
        <dbReference type="RuleBase" id="RU000369"/>
    </source>
</evidence>
<evidence type="ECO:0000256" key="8">
    <source>
        <dbReference type="ARBA" id="ARBA00015947"/>
    </source>
</evidence>
<evidence type="ECO:0000256" key="4">
    <source>
        <dbReference type="ARBA" id="ARBA00004673"/>
    </source>
</evidence>
<evidence type="ECO:0000256" key="7">
    <source>
        <dbReference type="ARBA" id="ARBA00012949"/>
    </source>
</evidence>
<evidence type="ECO:0000256" key="10">
    <source>
        <dbReference type="ARBA" id="ARBA00022617"/>
    </source>
</evidence>
<dbReference type="GO" id="GO:0046872">
    <property type="term" value="F:metal ion binding"/>
    <property type="evidence" value="ECO:0007669"/>
    <property type="project" value="UniProtKB-KW"/>
</dbReference>
<evidence type="ECO:0000256" key="21">
    <source>
        <dbReference type="ARBA" id="ARBA00023136"/>
    </source>
</evidence>
<dbReference type="AlphaFoldDB" id="A0A343SA43"/>
<dbReference type="InterPro" id="IPR036927">
    <property type="entry name" value="Cyt_c_oxase-like_su1_sf"/>
</dbReference>
<organism evidence="26">
    <name type="scientific">Enallagma cyathigerum</name>
    <name type="common">Common blue damselfly</name>
    <name type="synonym">Agrion cyathigerum</name>
    <dbReference type="NCBI Taxonomy" id="79468"/>
    <lineage>
        <taxon>Eukaryota</taxon>
        <taxon>Metazoa</taxon>
        <taxon>Ecdysozoa</taxon>
        <taxon>Arthropoda</taxon>
        <taxon>Hexapoda</taxon>
        <taxon>Insecta</taxon>
        <taxon>Pterygota</taxon>
        <taxon>Palaeoptera</taxon>
        <taxon>Odonata</taxon>
        <taxon>Zygoptera</taxon>
        <taxon>Coenagrionidae</taxon>
        <taxon>Enallagma</taxon>
    </lineage>
</organism>
<keyword evidence="16" id="KW-1278">Translocase</keyword>
<keyword evidence="18 24" id="KW-1133">Transmembrane helix</keyword>
<keyword evidence="13 23" id="KW-0479">Metal-binding</keyword>
<comment type="function">
    <text evidence="23">Component of the cytochrome c oxidase, the last enzyme in the mitochondrial electron transport chain which drives oxidative phosphorylation. The respiratory chain contains 3 multisubunit complexes succinate dehydrogenase (complex II, CII), ubiquinol-cytochrome c oxidoreductase (cytochrome b-c1 complex, complex III, CIII) and cytochrome c oxidase (complex IV, CIV), that cooperate to transfer electrons derived from NADH and succinate to molecular oxygen, creating an electrochemical gradient over the inner membrane that drives transmembrane transport and the ATP synthase. Cytochrome c oxidase is the component of the respiratory chain that catalyzes the reduction of oxygen to water. Electrons originating from reduced cytochrome c in the intermembrane space (IMS) are transferred via the dinuclear copper A center (CU(A)) of subunit 2 and heme A of subunit 1 to the active site in subunit 1, a binuclear center (BNC) formed by heme A3 and copper B (CU(B)). The BNC reduces molecular oxygen to 2 water molecules using 4 electrons from cytochrome c in the IMS and 4 protons from the mitochondrial matrix.</text>
</comment>
<keyword evidence="12 23" id="KW-0812">Transmembrane</keyword>
<evidence type="ECO:0000256" key="5">
    <source>
        <dbReference type="ARBA" id="ARBA00009578"/>
    </source>
</evidence>
<evidence type="ECO:0000256" key="3">
    <source>
        <dbReference type="ARBA" id="ARBA00004448"/>
    </source>
</evidence>
<feature type="domain" description="Cytochrome oxidase subunit I profile" evidence="25">
    <location>
        <begin position="6"/>
        <end position="518"/>
    </location>
</feature>
<comment type="catalytic activity">
    <reaction evidence="22">
        <text>4 Fe(II)-[cytochrome c] + O2 + 8 H(+)(in) = 4 Fe(III)-[cytochrome c] + 2 H2O + 4 H(+)(out)</text>
        <dbReference type="Rhea" id="RHEA:11436"/>
        <dbReference type="Rhea" id="RHEA-COMP:10350"/>
        <dbReference type="Rhea" id="RHEA-COMP:14399"/>
        <dbReference type="ChEBI" id="CHEBI:15377"/>
        <dbReference type="ChEBI" id="CHEBI:15378"/>
        <dbReference type="ChEBI" id="CHEBI:15379"/>
        <dbReference type="ChEBI" id="CHEBI:29033"/>
        <dbReference type="ChEBI" id="CHEBI:29034"/>
        <dbReference type="EC" id="7.1.1.9"/>
    </reaction>
    <physiologicalReaction direction="left-to-right" evidence="22">
        <dbReference type="Rhea" id="RHEA:11437"/>
    </physiologicalReaction>
</comment>
<feature type="transmembrane region" description="Helical" evidence="24">
    <location>
        <begin position="236"/>
        <end position="264"/>
    </location>
</feature>
<dbReference type="UniPathway" id="UPA00705"/>
<feature type="transmembrane region" description="Helical" evidence="24">
    <location>
        <begin position="309"/>
        <end position="332"/>
    </location>
</feature>
<evidence type="ECO:0000256" key="22">
    <source>
        <dbReference type="ARBA" id="ARBA00049512"/>
    </source>
</evidence>
<comment type="subunit">
    <text evidence="6">Component of the cytochrome c oxidase (complex IV, CIV), a multisubunit enzyme composed of a catalytic core of 3 subunits and several supernumerary subunits. The complex exists as a monomer or a dimer and forms supercomplexes (SCs) in the inner mitochondrial membrane with ubiquinol-cytochrome c oxidoreductase (cytochrome b-c1 complex, complex III, CIII).</text>
</comment>
<dbReference type="GO" id="GO:0004129">
    <property type="term" value="F:cytochrome-c oxidase activity"/>
    <property type="evidence" value="ECO:0007669"/>
    <property type="project" value="UniProtKB-EC"/>
</dbReference>
<accession>A0A343SA43</accession>
<evidence type="ECO:0000256" key="13">
    <source>
        <dbReference type="ARBA" id="ARBA00022723"/>
    </source>
</evidence>
<dbReference type="InterPro" id="IPR023616">
    <property type="entry name" value="Cyt_c_oxase-like_su1_dom"/>
</dbReference>
<dbReference type="InterPro" id="IPR033944">
    <property type="entry name" value="Cyt_c_oxase_su1_dom"/>
</dbReference>
<name>A0A343SA43_ENACY</name>
<dbReference type="PANTHER" id="PTHR10422:SF18">
    <property type="entry name" value="CYTOCHROME C OXIDASE SUBUNIT 1"/>
    <property type="match status" value="1"/>
</dbReference>
<sequence>MNYKKMKSMRQWLFSTNHKDIGTLYLMFGAWAGMVGTALSMLIRVELGQPGSLIGDDQIYNVVVTAHAFVMIFFMVMPIMIGGFGNWLVPLMLGAPDMAFPRLNNMSFWLLPPSLTLLLASSLVESGAGTGWTVYPPLAGVIAHAGASVDLTIFSLHLAGVSSILGAINFITTTINMKSPGMSMDQLPLFVWAVVITAVLLLLSLPVLAGAITMLLTDRNINTSFFDPAGGGDPILYQHLFWFFGHPEVYILILPGFGMISHIIAQESGKKETFGVLGMIYAMIAIGILGFVVWAHHMFTVGMDVDTRAYFTSATMVIAVPTGIKIFSWLATLHGSQLNYSPSLLWALGFVFLFTVGGLTGVVLANSSIDIAMHDTYYVVAHFHYVLSMGGVFAIMGGLIHWFPLFTGTSMNSQMLKVQFLTMFIGVNLTFFPQHFLGLAGMPRRYSDYPDSYTAWNIVSTLGSSISMMGVIMLLFIIWEALSAQRQVLATNSMNTSIEWYQKTPPTEHCYSELPLMIKL</sequence>
<comment type="pathway">
    <text evidence="4 23">Energy metabolism; oxidative phosphorylation.</text>
</comment>
<comment type="cofactor">
    <cofactor evidence="1">
        <name>Cu cation</name>
        <dbReference type="ChEBI" id="CHEBI:23378"/>
    </cofactor>
</comment>
<protein>
    <recommendedName>
        <fullName evidence="8 23">Cytochrome c oxidase subunit 1</fullName>
        <ecNumber evidence="7 23">7.1.1.9</ecNumber>
    </recommendedName>
</protein>
<evidence type="ECO:0000256" key="17">
    <source>
        <dbReference type="ARBA" id="ARBA00022982"/>
    </source>
</evidence>
<feature type="transmembrane region" description="Helical" evidence="24">
    <location>
        <begin position="344"/>
        <end position="365"/>
    </location>
</feature>
<evidence type="ECO:0000256" key="1">
    <source>
        <dbReference type="ARBA" id="ARBA00001935"/>
    </source>
</evidence>
<gene>
    <name evidence="26" type="primary">COX1</name>
</gene>
<comment type="subcellular location">
    <subcellularLocation>
        <location evidence="3 23">Mitochondrion inner membrane</location>
        <topology evidence="3 23">Multi-pass membrane protein</topology>
    </subcellularLocation>
</comment>
<comment type="cofactor">
    <cofactor evidence="2">
        <name>heme</name>
        <dbReference type="ChEBI" id="CHEBI:30413"/>
    </cofactor>
</comment>
<evidence type="ECO:0000313" key="26">
    <source>
        <dbReference type="EMBL" id="AUO29228.1"/>
    </source>
</evidence>
<feature type="transmembrane region" description="Helical" evidence="24">
    <location>
        <begin position="189"/>
        <end position="216"/>
    </location>
</feature>
<evidence type="ECO:0000256" key="11">
    <source>
        <dbReference type="ARBA" id="ARBA00022660"/>
    </source>
</evidence>
<dbReference type="GO" id="GO:0015990">
    <property type="term" value="P:electron transport coupled proton transport"/>
    <property type="evidence" value="ECO:0007669"/>
    <property type="project" value="TreeGrafter"/>
</dbReference>
<dbReference type="GO" id="GO:0020037">
    <property type="term" value="F:heme binding"/>
    <property type="evidence" value="ECO:0007669"/>
    <property type="project" value="InterPro"/>
</dbReference>
<feature type="transmembrane region" description="Helical" evidence="24">
    <location>
        <begin position="418"/>
        <end position="436"/>
    </location>
</feature>
<dbReference type="GO" id="GO:0006123">
    <property type="term" value="P:mitochondrial electron transport, cytochrome c to oxygen"/>
    <property type="evidence" value="ECO:0007669"/>
    <property type="project" value="TreeGrafter"/>
</dbReference>
<dbReference type="PANTHER" id="PTHR10422">
    <property type="entry name" value="CYTOCHROME C OXIDASE SUBUNIT 1"/>
    <property type="match status" value="1"/>
</dbReference>
<evidence type="ECO:0000256" key="2">
    <source>
        <dbReference type="ARBA" id="ARBA00001971"/>
    </source>
</evidence>
<dbReference type="GO" id="GO:0045277">
    <property type="term" value="C:respiratory chain complex IV"/>
    <property type="evidence" value="ECO:0007669"/>
    <property type="project" value="InterPro"/>
</dbReference>
<reference evidence="26" key="1">
    <citation type="journal article" date="2017" name="Mitochondrial DNA Part B Resour">
        <title>The complete mitochondrial genome of Enallagma cyathigerum (Odonata: Coenagrionidae) and phylogenetic analysis.</title>
        <authorList>
            <person name="Zhang L."/>
            <person name="Wang X.-T."/>
            <person name="Wen C.-L."/>
            <person name="Wang M.-Y."/>
            <person name="Yang X.-Z."/>
            <person name="Yuan M.-L."/>
        </authorList>
    </citation>
    <scope>NUCLEOTIDE SEQUENCE</scope>
</reference>
<evidence type="ECO:0000256" key="14">
    <source>
        <dbReference type="ARBA" id="ARBA00022792"/>
    </source>
</evidence>
<feature type="transmembrane region" description="Helical" evidence="24">
    <location>
        <begin position="385"/>
        <end position="406"/>
    </location>
</feature>
<keyword evidence="14 23" id="KW-0999">Mitochondrion inner membrane</keyword>
<keyword evidence="11 23" id="KW-0679">Respiratory chain</keyword>
<dbReference type="Gene3D" id="1.20.210.10">
    <property type="entry name" value="Cytochrome c oxidase-like, subunit I domain"/>
    <property type="match status" value="1"/>
</dbReference>
<evidence type="ECO:0000256" key="16">
    <source>
        <dbReference type="ARBA" id="ARBA00022967"/>
    </source>
</evidence>
<evidence type="ECO:0000256" key="9">
    <source>
        <dbReference type="ARBA" id="ARBA00022448"/>
    </source>
</evidence>
<evidence type="ECO:0000256" key="6">
    <source>
        <dbReference type="ARBA" id="ARBA00011164"/>
    </source>
</evidence>
<evidence type="ECO:0000259" key="25">
    <source>
        <dbReference type="PROSITE" id="PS50855"/>
    </source>
</evidence>
<dbReference type="PROSITE" id="PS50855">
    <property type="entry name" value="COX1"/>
    <property type="match status" value="1"/>
</dbReference>
<dbReference type="FunFam" id="1.20.210.10:FF:000001">
    <property type="entry name" value="Cytochrome c oxidase subunit 1"/>
    <property type="match status" value="1"/>
</dbReference>
<geneLocation type="mitochondrion" evidence="26"/>
<keyword evidence="20 23" id="KW-0186">Copper</keyword>
<comment type="similarity">
    <text evidence="5 23">Belongs to the heme-copper respiratory oxidase family.</text>
</comment>
<keyword evidence="15" id="KW-0460">Magnesium</keyword>
<keyword evidence="9 23" id="KW-0813">Transport</keyword>
<evidence type="ECO:0000256" key="15">
    <source>
        <dbReference type="ARBA" id="ARBA00022842"/>
    </source>
</evidence>
<dbReference type="EMBL" id="MF716899">
    <property type="protein sequence ID" value="AUO29228.1"/>
    <property type="molecule type" value="Genomic_DNA"/>
</dbReference>
<dbReference type="EC" id="7.1.1.9" evidence="7 23"/>
<keyword evidence="19 23" id="KW-0408">Iron</keyword>
<evidence type="ECO:0000256" key="20">
    <source>
        <dbReference type="ARBA" id="ARBA00023008"/>
    </source>
</evidence>
<feature type="transmembrane region" description="Helical" evidence="24">
    <location>
        <begin position="456"/>
        <end position="479"/>
    </location>
</feature>
<keyword evidence="17 23" id="KW-0249">Electron transport</keyword>
<feature type="transmembrane region" description="Helical" evidence="24">
    <location>
        <begin position="276"/>
        <end position="297"/>
    </location>
</feature>
<dbReference type="PRINTS" id="PR01165">
    <property type="entry name" value="CYCOXIDASEI"/>
</dbReference>
<evidence type="ECO:0000256" key="18">
    <source>
        <dbReference type="ARBA" id="ARBA00022989"/>
    </source>
</evidence>
<feature type="transmembrane region" description="Helical" evidence="24">
    <location>
        <begin position="21"/>
        <end position="43"/>
    </location>
</feature>
<dbReference type="SUPFAM" id="SSF81442">
    <property type="entry name" value="Cytochrome c oxidase subunit I-like"/>
    <property type="match status" value="1"/>
</dbReference>
<dbReference type="Pfam" id="PF00115">
    <property type="entry name" value="COX1"/>
    <property type="match status" value="1"/>
</dbReference>
<evidence type="ECO:0000256" key="19">
    <source>
        <dbReference type="ARBA" id="ARBA00023004"/>
    </source>
</evidence>
<proteinExistence type="inferred from homology"/>
<dbReference type="InterPro" id="IPR000883">
    <property type="entry name" value="Cyt_C_Oxase_1"/>
</dbReference>
<dbReference type="PROSITE" id="PS00077">
    <property type="entry name" value="COX1_CUB"/>
    <property type="match status" value="1"/>
</dbReference>
<dbReference type="CDD" id="cd01663">
    <property type="entry name" value="Cyt_c_Oxidase_I"/>
    <property type="match status" value="1"/>
</dbReference>